<keyword evidence="2" id="KW-1185">Reference proteome</keyword>
<proteinExistence type="predicted"/>
<comment type="caution">
    <text evidence="1">The sequence shown here is derived from an EMBL/GenBank/DDBJ whole genome shotgun (WGS) entry which is preliminary data.</text>
</comment>
<accession>A0A9N9PDH3</accession>
<dbReference type="AlphaFoldDB" id="A0A9N9PDH3"/>
<sequence>IFLDPKLKNAILQNDILDLLVKFYNNGVIGYQFTTPGDISGINQISVFLKIIQYRQLKLMSKIFEFTFLACYIKSLRILTRFVA</sequence>
<reference evidence="1" key="1">
    <citation type="submission" date="2021-06" db="EMBL/GenBank/DDBJ databases">
        <authorList>
            <person name="Kallberg Y."/>
            <person name="Tangrot J."/>
            <person name="Rosling A."/>
        </authorList>
    </citation>
    <scope>NUCLEOTIDE SEQUENCE</scope>
    <source>
        <strain evidence="1">IN212</strain>
    </source>
</reference>
<dbReference type="EMBL" id="CAJVPZ010078682">
    <property type="protein sequence ID" value="CAG8806400.1"/>
    <property type="molecule type" value="Genomic_DNA"/>
</dbReference>
<dbReference type="Proteomes" id="UP000789396">
    <property type="component" value="Unassembled WGS sequence"/>
</dbReference>
<gene>
    <name evidence="1" type="ORF">RFULGI_LOCUS18277</name>
</gene>
<protein>
    <submittedName>
        <fullName evidence="1">18405_t:CDS:1</fullName>
    </submittedName>
</protein>
<organism evidence="1 2">
    <name type="scientific">Racocetra fulgida</name>
    <dbReference type="NCBI Taxonomy" id="60492"/>
    <lineage>
        <taxon>Eukaryota</taxon>
        <taxon>Fungi</taxon>
        <taxon>Fungi incertae sedis</taxon>
        <taxon>Mucoromycota</taxon>
        <taxon>Glomeromycotina</taxon>
        <taxon>Glomeromycetes</taxon>
        <taxon>Diversisporales</taxon>
        <taxon>Gigasporaceae</taxon>
        <taxon>Racocetra</taxon>
    </lineage>
</organism>
<feature type="non-terminal residue" evidence="1">
    <location>
        <position position="1"/>
    </location>
</feature>
<dbReference type="OrthoDB" id="2437239at2759"/>
<evidence type="ECO:0000313" key="2">
    <source>
        <dbReference type="Proteomes" id="UP000789396"/>
    </source>
</evidence>
<name>A0A9N9PDH3_9GLOM</name>
<evidence type="ECO:0000313" key="1">
    <source>
        <dbReference type="EMBL" id="CAG8806400.1"/>
    </source>
</evidence>